<evidence type="ECO:0000256" key="5">
    <source>
        <dbReference type="SAM" id="SignalP"/>
    </source>
</evidence>
<dbReference type="Pfam" id="PF08244">
    <property type="entry name" value="Glyco_hydro_32C"/>
    <property type="match status" value="1"/>
</dbReference>
<organism evidence="8 9">
    <name type="scientific">Mucilaginibacter agri</name>
    <dbReference type="NCBI Taxonomy" id="2695265"/>
    <lineage>
        <taxon>Bacteria</taxon>
        <taxon>Pseudomonadati</taxon>
        <taxon>Bacteroidota</taxon>
        <taxon>Sphingobacteriia</taxon>
        <taxon>Sphingobacteriales</taxon>
        <taxon>Sphingobacteriaceae</taxon>
        <taxon>Mucilaginibacter</taxon>
    </lineage>
</organism>
<feature type="chain" id="PRO_5036960410" evidence="5">
    <location>
        <begin position="20"/>
        <end position="507"/>
    </location>
</feature>
<dbReference type="GO" id="GO:0005987">
    <property type="term" value="P:sucrose catabolic process"/>
    <property type="evidence" value="ECO:0007669"/>
    <property type="project" value="TreeGrafter"/>
</dbReference>
<reference evidence="8" key="2">
    <citation type="submission" date="2020-10" db="EMBL/GenBank/DDBJ databases">
        <title>Mucilaginibacter sp. nov., isolated from soil.</title>
        <authorList>
            <person name="Jeon C.O."/>
        </authorList>
    </citation>
    <scope>NUCLEOTIDE SEQUENCE</scope>
    <source>
        <strain evidence="8">R11</strain>
    </source>
</reference>
<evidence type="ECO:0000256" key="4">
    <source>
        <dbReference type="RuleBase" id="RU362110"/>
    </source>
</evidence>
<dbReference type="InterPro" id="IPR013148">
    <property type="entry name" value="Glyco_hydro_32_N"/>
</dbReference>
<dbReference type="PANTHER" id="PTHR42800">
    <property type="entry name" value="EXOINULINASE INUD (AFU_ORTHOLOGUE AFUA_5G00480)"/>
    <property type="match status" value="1"/>
</dbReference>
<dbReference type="SUPFAM" id="SSF75005">
    <property type="entry name" value="Arabinanase/levansucrase/invertase"/>
    <property type="match status" value="1"/>
</dbReference>
<evidence type="ECO:0000256" key="1">
    <source>
        <dbReference type="ARBA" id="ARBA00009902"/>
    </source>
</evidence>
<dbReference type="EMBL" id="WWEO01000044">
    <property type="protein sequence ID" value="NCD71364.1"/>
    <property type="molecule type" value="Genomic_DNA"/>
</dbReference>
<dbReference type="InterPro" id="IPR001362">
    <property type="entry name" value="Glyco_hydro_32"/>
</dbReference>
<feature type="signal peptide" evidence="5">
    <location>
        <begin position="1"/>
        <end position="19"/>
    </location>
</feature>
<keyword evidence="2 4" id="KW-0378">Hydrolase</keyword>
<evidence type="ECO:0000256" key="3">
    <source>
        <dbReference type="ARBA" id="ARBA00023295"/>
    </source>
</evidence>
<evidence type="ECO:0000313" key="9">
    <source>
        <dbReference type="Proteomes" id="UP000638732"/>
    </source>
</evidence>
<feature type="domain" description="Glycosyl hydrolase family 32 C-terminal" evidence="7">
    <location>
        <begin position="359"/>
        <end position="495"/>
    </location>
</feature>
<feature type="domain" description="Glycosyl hydrolase family 32 N-terminal" evidence="6">
    <location>
        <begin position="35"/>
        <end position="341"/>
    </location>
</feature>
<keyword evidence="9" id="KW-1185">Reference proteome</keyword>
<dbReference type="Gene3D" id="2.115.10.20">
    <property type="entry name" value="Glycosyl hydrolase domain, family 43"/>
    <property type="match status" value="1"/>
</dbReference>
<evidence type="ECO:0000259" key="6">
    <source>
        <dbReference type="Pfam" id="PF00251"/>
    </source>
</evidence>
<dbReference type="Proteomes" id="UP000638732">
    <property type="component" value="Unassembled WGS sequence"/>
</dbReference>
<evidence type="ECO:0000313" key="8">
    <source>
        <dbReference type="EMBL" id="NCD71364.1"/>
    </source>
</evidence>
<keyword evidence="3 4" id="KW-0326">Glycosidase</keyword>
<comment type="caution">
    <text evidence="8">The sequence shown here is derived from an EMBL/GenBank/DDBJ whole genome shotgun (WGS) entry which is preliminary data.</text>
</comment>
<proteinExistence type="inferred from homology"/>
<dbReference type="PANTHER" id="PTHR42800:SF1">
    <property type="entry name" value="EXOINULINASE INUD (AFU_ORTHOLOGUE AFUA_5G00480)"/>
    <property type="match status" value="1"/>
</dbReference>
<accession>A0A966DWF5</accession>
<evidence type="ECO:0000259" key="7">
    <source>
        <dbReference type="Pfam" id="PF08244"/>
    </source>
</evidence>
<reference evidence="8" key="1">
    <citation type="submission" date="2020-01" db="EMBL/GenBank/DDBJ databases">
        <authorList>
            <person name="Seo Y.L."/>
        </authorList>
    </citation>
    <scope>NUCLEOTIDE SEQUENCE</scope>
    <source>
        <strain evidence="8">R11</strain>
    </source>
</reference>
<dbReference type="PROSITE" id="PS00609">
    <property type="entry name" value="GLYCOSYL_HYDROL_F32"/>
    <property type="match status" value="1"/>
</dbReference>
<evidence type="ECO:0000256" key="2">
    <source>
        <dbReference type="ARBA" id="ARBA00022801"/>
    </source>
</evidence>
<dbReference type="InterPro" id="IPR023296">
    <property type="entry name" value="Glyco_hydro_beta-prop_sf"/>
</dbReference>
<dbReference type="InterPro" id="IPR018053">
    <property type="entry name" value="Glyco_hydro_32_AS"/>
</dbReference>
<dbReference type="RefSeq" id="WP_166587326.1">
    <property type="nucleotide sequence ID" value="NZ_WWEO01000044.1"/>
</dbReference>
<dbReference type="InterPro" id="IPR013189">
    <property type="entry name" value="Glyco_hydro_32_C"/>
</dbReference>
<protein>
    <submittedName>
        <fullName evidence="8">Glycoside hydrolase family 32 protein</fullName>
    </submittedName>
</protein>
<dbReference type="Gene3D" id="2.60.120.560">
    <property type="entry name" value="Exo-inulinase, domain 1"/>
    <property type="match status" value="1"/>
</dbReference>
<name>A0A966DWF5_9SPHI</name>
<dbReference type="AlphaFoldDB" id="A0A966DWF5"/>
<gene>
    <name evidence="8" type="ORF">GSY63_18500</name>
</gene>
<dbReference type="InterPro" id="IPR013320">
    <property type="entry name" value="ConA-like_dom_sf"/>
</dbReference>
<dbReference type="SUPFAM" id="SSF49899">
    <property type="entry name" value="Concanavalin A-like lectins/glucanases"/>
    <property type="match status" value="1"/>
</dbReference>
<dbReference type="GO" id="GO:0004575">
    <property type="term" value="F:sucrose alpha-glucosidase activity"/>
    <property type="evidence" value="ECO:0007669"/>
    <property type="project" value="TreeGrafter"/>
</dbReference>
<comment type="similarity">
    <text evidence="1 4">Belongs to the glycosyl hydrolase 32 family.</text>
</comment>
<sequence>MKNFAAALLAVCIGSSVFAQKPAEVYHEPYRPQFHFSPKAHWMNDPNGMVYVNGTYHLFFQYNPSADVPGNIHWGHAISKDMVHWKELPVALYPDSLGLVFSGSAVWDKNNTSGLGKSGHPPMVALYASHSVEKEKAGRTDVETQSLAYSTDEGKIWHKYKGNPVIKNMGDRDFRDPKVSWYEPQKKWVMVVAAHDHIDFFSSKNLINWTKESEFGQQLGAHGGVWECPDLFPLTSGNTTKWVLIVNINPGGPNGGSATQYFTGNFNGKTFTPDNSSATKWADFGPDNYAGVTWSNTGKRIIFLGWMSNWRYGDKVPTSPWRSAMTVPRELSLKKVGGQTLLASEPVGELHAITSKENSWANVKVNGSYDIASKVSAANGKFILKLKNAQANDFSIVLSNKKGEQVVVGYRKQDNQYFIDRSKAGQVDFQLDFAKTASAPRLLTTGNIDLILVVDAASVELFADGGLTNMTAIFFPTQPFTGLAIKSQGSLNVGKISYAKVNSTWNR</sequence>
<keyword evidence="5" id="KW-0732">Signal</keyword>
<dbReference type="GO" id="GO:0005737">
    <property type="term" value="C:cytoplasm"/>
    <property type="evidence" value="ECO:0007669"/>
    <property type="project" value="TreeGrafter"/>
</dbReference>
<dbReference type="Pfam" id="PF00251">
    <property type="entry name" value="Glyco_hydro_32N"/>
    <property type="match status" value="1"/>
</dbReference>
<dbReference type="CDD" id="cd18622">
    <property type="entry name" value="GH32_Inu-like"/>
    <property type="match status" value="1"/>
</dbReference>
<dbReference type="SMART" id="SM00640">
    <property type="entry name" value="Glyco_32"/>
    <property type="match status" value="1"/>
</dbReference>